<evidence type="ECO:0000256" key="6">
    <source>
        <dbReference type="ARBA" id="ARBA00023137"/>
    </source>
</evidence>
<accession>A0A158QUB8</accession>
<gene>
    <name evidence="14" type="ORF">MCOS_LOCUS6028</name>
</gene>
<comment type="similarity">
    <text evidence="9">Belongs to the protein kinase superfamily. Tyr protein kinase family.</text>
</comment>
<dbReference type="Pfam" id="PF00017">
    <property type="entry name" value="SH2"/>
    <property type="match status" value="1"/>
</dbReference>
<dbReference type="InterPro" id="IPR036028">
    <property type="entry name" value="SH3-like_dom_sf"/>
</dbReference>
<dbReference type="EMBL" id="UXSR01005230">
    <property type="protein sequence ID" value="VDD80025.1"/>
    <property type="molecule type" value="Genomic_DNA"/>
</dbReference>
<evidence type="ECO:0000256" key="8">
    <source>
        <dbReference type="PROSITE-ProRule" id="PRU00192"/>
    </source>
</evidence>
<dbReference type="GO" id="GO:0004715">
    <property type="term" value="F:non-membrane spanning protein tyrosine kinase activity"/>
    <property type="evidence" value="ECO:0007669"/>
    <property type="project" value="UniProtKB-EC"/>
</dbReference>
<dbReference type="WBParaSite" id="MCU_001220-RA">
    <property type="protein sequence ID" value="MCU_001220-RA"/>
    <property type="gene ID" value="MCU_001220"/>
</dbReference>
<keyword evidence="5 9" id="KW-0067">ATP-binding</keyword>
<proteinExistence type="inferred from homology"/>
<reference evidence="16" key="2">
    <citation type="submission" date="2019-11" db="UniProtKB">
        <authorList>
            <consortium name="WormBaseParasite"/>
        </authorList>
    </citation>
    <scope>IDENTIFICATION</scope>
</reference>
<feature type="compositionally biased region" description="Basic and acidic residues" evidence="10">
    <location>
        <begin position="42"/>
        <end position="53"/>
    </location>
</feature>
<reference evidence="14 15" key="1">
    <citation type="submission" date="2018-10" db="EMBL/GenBank/DDBJ databases">
        <authorList>
            <consortium name="Pathogen Informatics"/>
        </authorList>
    </citation>
    <scope>NUCLEOTIDE SEQUENCE [LARGE SCALE GENOMIC DNA]</scope>
</reference>
<evidence type="ECO:0000259" key="11">
    <source>
        <dbReference type="PROSITE" id="PS50001"/>
    </source>
</evidence>
<feature type="region of interest" description="Disordered" evidence="10">
    <location>
        <begin position="20"/>
        <end position="53"/>
    </location>
</feature>
<dbReference type="Proteomes" id="UP000267029">
    <property type="component" value="Unassembled WGS sequence"/>
</dbReference>
<dbReference type="InterPro" id="IPR050198">
    <property type="entry name" value="Non-receptor_tyrosine_kinases"/>
</dbReference>
<dbReference type="InterPro" id="IPR011009">
    <property type="entry name" value="Kinase-like_dom_sf"/>
</dbReference>
<evidence type="ECO:0000313" key="16">
    <source>
        <dbReference type="WBParaSite" id="MCU_001220-RA"/>
    </source>
</evidence>
<dbReference type="Gene3D" id="3.30.505.10">
    <property type="entry name" value="SH2 domain"/>
    <property type="match status" value="1"/>
</dbReference>
<dbReference type="GO" id="GO:0005524">
    <property type="term" value="F:ATP binding"/>
    <property type="evidence" value="ECO:0007669"/>
    <property type="project" value="UniProtKB-KW"/>
</dbReference>
<feature type="domain" description="Protein kinase" evidence="13">
    <location>
        <begin position="254"/>
        <end position="515"/>
    </location>
</feature>
<keyword evidence="3 9" id="KW-0547">Nucleotide-binding</keyword>
<dbReference type="SUPFAM" id="SSF55550">
    <property type="entry name" value="SH2 domain"/>
    <property type="match status" value="1"/>
</dbReference>
<evidence type="ECO:0000256" key="1">
    <source>
        <dbReference type="ARBA" id="ARBA00022443"/>
    </source>
</evidence>
<dbReference type="Pfam" id="PF00018">
    <property type="entry name" value="SH3_1"/>
    <property type="match status" value="1"/>
</dbReference>
<evidence type="ECO:0000256" key="2">
    <source>
        <dbReference type="ARBA" id="ARBA00022679"/>
    </source>
</evidence>
<dbReference type="PRINTS" id="PR00109">
    <property type="entry name" value="TYRKINASE"/>
</dbReference>
<name>A0A158QUB8_MESCO</name>
<evidence type="ECO:0000256" key="4">
    <source>
        <dbReference type="ARBA" id="ARBA00022777"/>
    </source>
</evidence>
<dbReference type="OrthoDB" id="26722at2759"/>
<evidence type="ECO:0000259" key="13">
    <source>
        <dbReference type="PROSITE" id="PS50011"/>
    </source>
</evidence>
<evidence type="ECO:0000256" key="3">
    <source>
        <dbReference type="ARBA" id="ARBA00022741"/>
    </source>
</evidence>
<dbReference type="InterPro" id="IPR036860">
    <property type="entry name" value="SH2_dom_sf"/>
</dbReference>
<sequence>MVYGPMSNFLRKFKRNKVVEKNNEGGYAPPKPAHRWQRRKRREEQAERKRQEMVTENKVNPWFQSCANPRGQYATVVHSFPGGLQDDDLECLKGDTLTIESAYSTEAWWKAENLRTGKTGYIPANYITEEPGVRKILDAWHDIDRQESEAKLNAPGLRNGTYIVRPSSNPLRIALSVLCIVGSTKTIKHFSVKNDPEAGSFFITPSRTFKTLKDLIEYYKVAHDGKPQLLTAPTPRTKPVVQSRDLRISRDKICLKTRLARGGRFGSIYIATYGSLKQPVVIKKLSSHVNRESVIAISEACHKLHHRSVVTFVGLCDEPKSEPLLLVVEYMPGGNLKDFLVQNGKTLDYSKLQNLLYQVIDGMDYIENMKSFHGNLNASNVFLSSELCAKIGNYGFSVQSDRSVFGSPSLENTEAIRWAAPELLEPKYPFDILCDVWSFGVVMFEVFTLGSQPYKDMDLKEIAEKVKTGYRLPNPQSMGFQCDNVMYETMKNCWSADSSDRPTFRELWFAFEESLSQDNEVYAEIE</sequence>
<feature type="domain" description="SH2" evidence="11">
    <location>
        <begin position="143"/>
        <end position="234"/>
    </location>
</feature>
<dbReference type="PROSITE" id="PS50001">
    <property type="entry name" value="SH2"/>
    <property type="match status" value="1"/>
</dbReference>
<dbReference type="SMART" id="SM00252">
    <property type="entry name" value="SH2"/>
    <property type="match status" value="1"/>
</dbReference>
<feature type="domain" description="SH3" evidence="12">
    <location>
        <begin position="69"/>
        <end position="132"/>
    </location>
</feature>
<keyword evidence="4 9" id="KW-0418">Kinase</keyword>
<dbReference type="SUPFAM" id="SSF56112">
    <property type="entry name" value="Protein kinase-like (PK-like)"/>
    <property type="match status" value="1"/>
</dbReference>
<evidence type="ECO:0000256" key="9">
    <source>
        <dbReference type="RuleBase" id="RU362096"/>
    </source>
</evidence>
<evidence type="ECO:0000256" key="10">
    <source>
        <dbReference type="SAM" id="MobiDB-lite"/>
    </source>
</evidence>
<keyword evidence="15" id="KW-1185">Reference proteome</keyword>
<keyword evidence="6 9" id="KW-0829">Tyrosine-protein kinase</keyword>
<dbReference type="InterPro" id="IPR001452">
    <property type="entry name" value="SH3_domain"/>
</dbReference>
<comment type="catalytic activity">
    <reaction evidence="9">
        <text>L-tyrosyl-[protein] + ATP = O-phospho-L-tyrosyl-[protein] + ADP + H(+)</text>
        <dbReference type="Rhea" id="RHEA:10596"/>
        <dbReference type="Rhea" id="RHEA-COMP:10136"/>
        <dbReference type="Rhea" id="RHEA-COMP:20101"/>
        <dbReference type="ChEBI" id="CHEBI:15378"/>
        <dbReference type="ChEBI" id="CHEBI:30616"/>
        <dbReference type="ChEBI" id="CHEBI:46858"/>
        <dbReference type="ChEBI" id="CHEBI:61978"/>
        <dbReference type="ChEBI" id="CHEBI:456216"/>
        <dbReference type="EC" id="2.7.10.2"/>
    </reaction>
</comment>
<dbReference type="PROSITE" id="PS50011">
    <property type="entry name" value="PROTEIN_KINASE_DOM"/>
    <property type="match status" value="1"/>
</dbReference>
<dbReference type="SUPFAM" id="SSF50044">
    <property type="entry name" value="SH3-domain"/>
    <property type="match status" value="1"/>
</dbReference>
<dbReference type="InterPro" id="IPR000980">
    <property type="entry name" value="SH2"/>
</dbReference>
<organism evidence="16">
    <name type="scientific">Mesocestoides corti</name>
    <name type="common">Flatworm</name>
    <dbReference type="NCBI Taxonomy" id="53468"/>
    <lineage>
        <taxon>Eukaryota</taxon>
        <taxon>Metazoa</taxon>
        <taxon>Spiralia</taxon>
        <taxon>Lophotrochozoa</taxon>
        <taxon>Platyhelminthes</taxon>
        <taxon>Cestoda</taxon>
        <taxon>Eucestoda</taxon>
        <taxon>Cyclophyllidea</taxon>
        <taxon>Mesocestoididae</taxon>
        <taxon>Mesocestoides</taxon>
    </lineage>
</organism>
<dbReference type="Pfam" id="PF07714">
    <property type="entry name" value="PK_Tyr_Ser-Thr"/>
    <property type="match status" value="1"/>
</dbReference>
<feature type="compositionally biased region" description="Basic residues" evidence="10">
    <location>
        <begin position="32"/>
        <end position="41"/>
    </location>
</feature>
<dbReference type="AlphaFoldDB" id="A0A158QUB8"/>
<keyword evidence="7" id="KW-0727">SH2 domain</keyword>
<dbReference type="SMART" id="SM00326">
    <property type="entry name" value="SH3"/>
    <property type="match status" value="1"/>
</dbReference>
<dbReference type="EC" id="2.7.10.2" evidence="9"/>
<dbReference type="STRING" id="53468.A0A158QUB8"/>
<evidence type="ECO:0000313" key="14">
    <source>
        <dbReference type="EMBL" id="VDD80025.1"/>
    </source>
</evidence>
<keyword evidence="2 9" id="KW-0808">Transferase</keyword>
<dbReference type="PROSITE" id="PS50002">
    <property type="entry name" value="SH3"/>
    <property type="match status" value="1"/>
</dbReference>
<evidence type="ECO:0000313" key="15">
    <source>
        <dbReference type="Proteomes" id="UP000267029"/>
    </source>
</evidence>
<protein>
    <recommendedName>
        <fullName evidence="9">Tyrosine-protein kinase</fullName>
        <ecNumber evidence="9">2.7.10.2</ecNumber>
    </recommendedName>
</protein>
<dbReference type="InterPro" id="IPR001245">
    <property type="entry name" value="Ser-Thr/Tyr_kinase_cat_dom"/>
</dbReference>
<dbReference type="InterPro" id="IPR000719">
    <property type="entry name" value="Prot_kinase_dom"/>
</dbReference>
<evidence type="ECO:0000259" key="12">
    <source>
        <dbReference type="PROSITE" id="PS50002"/>
    </source>
</evidence>
<evidence type="ECO:0000256" key="5">
    <source>
        <dbReference type="ARBA" id="ARBA00022840"/>
    </source>
</evidence>
<keyword evidence="1 8" id="KW-0728">SH3 domain</keyword>
<evidence type="ECO:0000256" key="7">
    <source>
        <dbReference type="PROSITE-ProRule" id="PRU00191"/>
    </source>
</evidence>
<dbReference type="PANTHER" id="PTHR24418">
    <property type="entry name" value="TYROSINE-PROTEIN KINASE"/>
    <property type="match status" value="1"/>
</dbReference>
<dbReference type="Gene3D" id="2.30.30.40">
    <property type="entry name" value="SH3 Domains"/>
    <property type="match status" value="1"/>
</dbReference>
<dbReference type="Gene3D" id="1.10.510.10">
    <property type="entry name" value="Transferase(Phosphotransferase) domain 1"/>
    <property type="match status" value="1"/>
</dbReference>